<feature type="domain" description="Zn(2)-C6 fungal-type" evidence="7">
    <location>
        <begin position="6"/>
        <end position="36"/>
    </location>
</feature>
<dbReference type="PROSITE" id="PS50048">
    <property type="entry name" value="ZN2_CY6_FUNGAL_2"/>
    <property type="match status" value="1"/>
</dbReference>
<evidence type="ECO:0000256" key="2">
    <source>
        <dbReference type="ARBA" id="ARBA00023015"/>
    </source>
</evidence>
<dbReference type="InterPro" id="IPR007219">
    <property type="entry name" value="XnlR_reg_dom"/>
</dbReference>
<dbReference type="Pfam" id="PF04082">
    <property type="entry name" value="Fungal_trans"/>
    <property type="match status" value="1"/>
</dbReference>
<evidence type="ECO:0000313" key="9">
    <source>
        <dbReference type="Proteomes" id="UP000326289"/>
    </source>
</evidence>
<evidence type="ECO:0000256" key="5">
    <source>
        <dbReference type="ARBA" id="ARBA00023242"/>
    </source>
</evidence>
<keyword evidence="5" id="KW-0539">Nucleus</keyword>
<evidence type="ECO:0000256" key="1">
    <source>
        <dbReference type="ARBA" id="ARBA00022723"/>
    </source>
</evidence>
<feature type="compositionally biased region" description="Polar residues" evidence="6">
    <location>
        <begin position="51"/>
        <end position="76"/>
    </location>
</feature>
<dbReference type="PANTHER" id="PTHR47424">
    <property type="entry name" value="REGULATORY PROTEIN GAL4"/>
    <property type="match status" value="1"/>
</dbReference>
<protein>
    <recommendedName>
        <fullName evidence="7">Zn(2)-C6 fungal-type domain-containing protein</fullName>
    </recommendedName>
</protein>
<gene>
    <name evidence="8" type="ORF">BDV30DRAFT_47306</name>
</gene>
<organism evidence="8 9">
    <name type="scientific">Aspergillus minisclerotigenes</name>
    <dbReference type="NCBI Taxonomy" id="656917"/>
    <lineage>
        <taxon>Eukaryota</taxon>
        <taxon>Fungi</taxon>
        <taxon>Dikarya</taxon>
        <taxon>Ascomycota</taxon>
        <taxon>Pezizomycotina</taxon>
        <taxon>Eurotiomycetes</taxon>
        <taxon>Eurotiomycetidae</taxon>
        <taxon>Eurotiales</taxon>
        <taxon>Aspergillaceae</taxon>
        <taxon>Aspergillus</taxon>
        <taxon>Aspergillus subgen. Circumdati</taxon>
    </lineage>
</organism>
<dbReference type="PANTHER" id="PTHR47424:SF15">
    <property type="entry name" value="ZN(II)2CYS6 TRANSCRIPTION FACTOR (EUROFUNG)"/>
    <property type="match status" value="1"/>
</dbReference>
<dbReference type="GO" id="GO:0006351">
    <property type="term" value="P:DNA-templated transcription"/>
    <property type="evidence" value="ECO:0007669"/>
    <property type="project" value="InterPro"/>
</dbReference>
<dbReference type="SMART" id="SM00906">
    <property type="entry name" value="Fungal_trans"/>
    <property type="match status" value="1"/>
</dbReference>
<dbReference type="InterPro" id="IPR001138">
    <property type="entry name" value="Zn2Cys6_DnaBD"/>
</dbReference>
<dbReference type="GO" id="GO:0008270">
    <property type="term" value="F:zinc ion binding"/>
    <property type="evidence" value="ECO:0007669"/>
    <property type="project" value="InterPro"/>
</dbReference>
<evidence type="ECO:0000259" key="7">
    <source>
        <dbReference type="PROSITE" id="PS50048"/>
    </source>
</evidence>
<dbReference type="GO" id="GO:0000978">
    <property type="term" value="F:RNA polymerase II cis-regulatory region sequence-specific DNA binding"/>
    <property type="evidence" value="ECO:0007669"/>
    <property type="project" value="TreeGrafter"/>
</dbReference>
<dbReference type="GO" id="GO:0000981">
    <property type="term" value="F:DNA-binding transcription factor activity, RNA polymerase II-specific"/>
    <property type="evidence" value="ECO:0007669"/>
    <property type="project" value="InterPro"/>
</dbReference>
<dbReference type="GO" id="GO:0000435">
    <property type="term" value="P:positive regulation of transcription from RNA polymerase II promoter by galactose"/>
    <property type="evidence" value="ECO:0007669"/>
    <property type="project" value="TreeGrafter"/>
</dbReference>
<dbReference type="InterPro" id="IPR051127">
    <property type="entry name" value="Fungal_SecMet_Regulators"/>
</dbReference>
<dbReference type="Gene3D" id="4.10.240.10">
    <property type="entry name" value="Zn(2)-C6 fungal-type DNA-binding domain"/>
    <property type="match status" value="1"/>
</dbReference>
<keyword evidence="1" id="KW-0479">Metal-binding</keyword>
<name>A0A5N6JBC3_9EURO</name>
<dbReference type="Proteomes" id="UP000326289">
    <property type="component" value="Unassembled WGS sequence"/>
</dbReference>
<keyword evidence="3" id="KW-0238">DNA-binding</keyword>
<dbReference type="CDD" id="cd12148">
    <property type="entry name" value="fungal_TF_MHR"/>
    <property type="match status" value="1"/>
</dbReference>
<evidence type="ECO:0000256" key="6">
    <source>
        <dbReference type="SAM" id="MobiDB-lite"/>
    </source>
</evidence>
<dbReference type="CDD" id="cd00067">
    <property type="entry name" value="GAL4"/>
    <property type="match status" value="1"/>
</dbReference>
<evidence type="ECO:0000256" key="4">
    <source>
        <dbReference type="ARBA" id="ARBA00023163"/>
    </source>
</evidence>
<dbReference type="PROSITE" id="PS00463">
    <property type="entry name" value="ZN2_CY6_FUNGAL_1"/>
    <property type="match status" value="1"/>
</dbReference>
<sequence length="573" mass="63616">MRVSKACERCRQRKIKCDGHSPCSSCQKQAQALCIFRIRNRHRRSKRSPLPASSVTNATDQSQHPERQFSTVGVEQSSTLSSRPIVCRPSSNEYFQRHILKHLNGAVHTCLSLDASNIKAFSTDHNGHVDHMPQSISHSRDPDSLCWPALEPAKARVLLRNYERTIHHLFPLLPVSDLRDLVEKMFCEGIDTDIPTSSKPVVLATLAVGATVSKDTEWADIVVKSIECHESLSQHSLTVSSIQVSLLLAHFHAIMSNPVLSYHSLGVAIRKALAFGLHCDSSEPTRMSSVTIWSLYFYETWSSFRLGLPAMLRAENITTPLPEHEPFLCCLVRLSHIINHSSASMYSYYSGSPTSRWTTACVLAEELSGFASSVREQMQIVIGDLVSSLQPLVQTVMLSNLYFHTFITTFRPLLLDRVRDEERLIETSHSYSGLRSRALSGTTTYSSQALHQAAEMARAWLMFIVEAIDRCPLIRGLRYMHYYFESASYILIYESSECPPLAQKNYPVLQAGMNALSLIPPDPQLLCTSSTVGSMVSALEQSVIAPLDVLDGASASGDDAAGNCHEILGSCCL</sequence>
<dbReference type="SMART" id="SM00066">
    <property type="entry name" value="GAL4"/>
    <property type="match status" value="1"/>
</dbReference>
<dbReference type="InterPro" id="IPR036864">
    <property type="entry name" value="Zn2-C6_fun-type_DNA-bd_sf"/>
</dbReference>
<keyword evidence="4" id="KW-0804">Transcription</keyword>
<accession>A0A5N6JBC3</accession>
<dbReference type="SUPFAM" id="SSF57701">
    <property type="entry name" value="Zn2/Cys6 DNA-binding domain"/>
    <property type="match status" value="1"/>
</dbReference>
<evidence type="ECO:0000256" key="3">
    <source>
        <dbReference type="ARBA" id="ARBA00023125"/>
    </source>
</evidence>
<evidence type="ECO:0000313" key="8">
    <source>
        <dbReference type="EMBL" id="KAB8276156.1"/>
    </source>
</evidence>
<keyword evidence="2" id="KW-0805">Transcription regulation</keyword>
<reference evidence="8 9" key="1">
    <citation type="submission" date="2019-04" db="EMBL/GenBank/DDBJ databases">
        <title>Fungal friends and foes A comparative genomics study of 23 Aspergillus species from section Flavi.</title>
        <authorList>
            <consortium name="DOE Joint Genome Institute"/>
            <person name="Kjaerbolling I."/>
            <person name="Vesth T.C."/>
            <person name="Frisvad J.C."/>
            <person name="Nybo J.L."/>
            <person name="Theobald S."/>
            <person name="Kildgaard S."/>
            <person name="Petersen T.I."/>
            <person name="Kuo A."/>
            <person name="Sato A."/>
            <person name="Lyhne E.K."/>
            <person name="Kogle M.E."/>
            <person name="Wiebenga A."/>
            <person name="Kun R.S."/>
            <person name="Lubbers R.J."/>
            <person name="Makela M.R."/>
            <person name="Barry K."/>
            <person name="Chovatia M."/>
            <person name="Clum A."/>
            <person name="Daum C."/>
            <person name="Haridas S."/>
            <person name="He G."/>
            <person name="LaButti K."/>
            <person name="Lipzen A."/>
            <person name="Mondo S."/>
            <person name="Pangilinan J."/>
            <person name="Riley R."/>
            <person name="Salamov A."/>
            <person name="Simmons B.A."/>
            <person name="Magnuson J.K."/>
            <person name="Henrissat B."/>
            <person name="Mortensen U.H."/>
            <person name="Larsen T.O."/>
            <person name="De vries R.P."/>
            <person name="Grigoriev I.V."/>
            <person name="Machida M."/>
            <person name="Baker S.E."/>
            <person name="Andersen M.R."/>
        </authorList>
    </citation>
    <scope>NUCLEOTIDE SEQUENCE [LARGE SCALE GENOMIC DNA]</scope>
    <source>
        <strain evidence="8 9">CBS 117635</strain>
    </source>
</reference>
<dbReference type="GO" id="GO:0005634">
    <property type="term" value="C:nucleus"/>
    <property type="evidence" value="ECO:0007669"/>
    <property type="project" value="TreeGrafter"/>
</dbReference>
<dbReference type="EMBL" id="ML732778">
    <property type="protein sequence ID" value="KAB8276156.1"/>
    <property type="molecule type" value="Genomic_DNA"/>
</dbReference>
<feature type="region of interest" description="Disordered" evidence="6">
    <location>
        <begin position="45"/>
        <end position="76"/>
    </location>
</feature>
<dbReference type="Pfam" id="PF00172">
    <property type="entry name" value="Zn_clus"/>
    <property type="match status" value="1"/>
</dbReference>
<dbReference type="AlphaFoldDB" id="A0A5N6JBC3"/>
<keyword evidence="9" id="KW-1185">Reference proteome</keyword>
<proteinExistence type="predicted"/>